<evidence type="ECO:0000313" key="9">
    <source>
        <dbReference type="Proteomes" id="UP000654482"/>
    </source>
</evidence>
<feature type="transmembrane region" description="Helical" evidence="7">
    <location>
        <begin position="73"/>
        <end position="98"/>
    </location>
</feature>
<dbReference type="GO" id="GO:0000041">
    <property type="term" value="P:transition metal ion transport"/>
    <property type="evidence" value="ECO:0007669"/>
    <property type="project" value="InterPro"/>
</dbReference>
<feature type="transmembrane region" description="Helical" evidence="7">
    <location>
        <begin position="105"/>
        <end position="123"/>
    </location>
</feature>
<feature type="transmembrane region" description="Helical" evidence="7">
    <location>
        <begin position="176"/>
        <end position="202"/>
    </location>
</feature>
<dbReference type="InterPro" id="IPR002751">
    <property type="entry name" value="CbiM/NikMN"/>
</dbReference>
<comment type="caution">
    <text evidence="8">The sequence shown here is derived from an EMBL/GenBank/DDBJ whole genome shotgun (WGS) entry which is preliminary data.</text>
</comment>
<feature type="transmembrane region" description="Helical" evidence="7">
    <location>
        <begin position="143"/>
        <end position="164"/>
    </location>
</feature>
<organism evidence="8 9">
    <name type="scientific">Lusitaniella coriacea LEGE 07157</name>
    <dbReference type="NCBI Taxonomy" id="945747"/>
    <lineage>
        <taxon>Bacteria</taxon>
        <taxon>Bacillati</taxon>
        <taxon>Cyanobacteriota</taxon>
        <taxon>Cyanophyceae</taxon>
        <taxon>Spirulinales</taxon>
        <taxon>Lusitaniellaceae</taxon>
        <taxon>Lusitaniella</taxon>
    </lineage>
</organism>
<dbReference type="RefSeq" id="WP_194030173.1">
    <property type="nucleotide sequence ID" value="NZ_JADEWZ010000020.1"/>
</dbReference>
<dbReference type="PANTHER" id="PTHR34229:SF1">
    <property type="entry name" value="METAL TRANSPORT PROTEIN HI_1621-RELATED"/>
    <property type="match status" value="1"/>
</dbReference>
<evidence type="ECO:0000256" key="6">
    <source>
        <dbReference type="ARBA" id="ARBA00023136"/>
    </source>
</evidence>
<evidence type="ECO:0000256" key="7">
    <source>
        <dbReference type="SAM" id="Phobius"/>
    </source>
</evidence>
<dbReference type="PANTHER" id="PTHR34229">
    <property type="entry name" value="METAL TRANSPORT PROTEIN HI_1621-RELATED"/>
    <property type="match status" value="1"/>
</dbReference>
<reference evidence="8" key="1">
    <citation type="submission" date="2020-10" db="EMBL/GenBank/DDBJ databases">
        <authorList>
            <person name="Castelo-Branco R."/>
            <person name="Eusebio N."/>
            <person name="Adriana R."/>
            <person name="Vieira A."/>
            <person name="Brugerolle De Fraissinette N."/>
            <person name="Rezende De Castro R."/>
            <person name="Schneider M.P."/>
            <person name="Vasconcelos V."/>
            <person name="Leao P.N."/>
        </authorList>
    </citation>
    <scope>NUCLEOTIDE SEQUENCE</scope>
    <source>
        <strain evidence="8">LEGE 07157</strain>
    </source>
</reference>
<sequence>MHIPDGFVPPAVSITGYAITGGVTWYALRKIQKESNPTEKIPKASLLTAAFFVTSFIRIPLPPTSIHLILNGLMGIILGYYAFLAILIGLFFQAAIFFHGGISTLGINAVMMGVPALLAHHFYQWGLPWMRKRAWFGKALPFFVGAGTLALSATIFVLVVLNTIPADIDGQREQQVIYASLAGYGIQAVIEGIFTGMVVNFLQRVKPELLESGSISQADT</sequence>
<dbReference type="EMBL" id="JADEWZ010000020">
    <property type="protein sequence ID" value="MBE9117084.1"/>
    <property type="molecule type" value="Genomic_DNA"/>
</dbReference>
<feature type="transmembrane region" description="Helical" evidence="7">
    <location>
        <begin position="40"/>
        <end position="61"/>
    </location>
</feature>
<dbReference type="AlphaFoldDB" id="A0A8J7DXE4"/>
<proteinExistence type="predicted"/>
<keyword evidence="9" id="KW-1185">Reference proteome</keyword>
<evidence type="ECO:0000256" key="1">
    <source>
        <dbReference type="ARBA" id="ARBA00004651"/>
    </source>
</evidence>
<keyword evidence="2" id="KW-0813">Transport</keyword>
<evidence type="ECO:0000256" key="3">
    <source>
        <dbReference type="ARBA" id="ARBA00022475"/>
    </source>
</evidence>
<comment type="subcellular location">
    <subcellularLocation>
        <location evidence="1">Cell membrane</location>
        <topology evidence="1">Multi-pass membrane protein</topology>
    </subcellularLocation>
</comment>
<keyword evidence="6 7" id="KW-0472">Membrane</keyword>
<evidence type="ECO:0000256" key="5">
    <source>
        <dbReference type="ARBA" id="ARBA00022989"/>
    </source>
</evidence>
<keyword evidence="5 7" id="KW-1133">Transmembrane helix</keyword>
<dbReference type="Pfam" id="PF01891">
    <property type="entry name" value="CbiM"/>
    <property type="match status" value="1"/>
</dbReference>
<evidence type="ECO:0000313" key="8">
    <source>
        <dbReference type="EMBL" id="MBE9117084.1"/>
    </source>
</evidence>
<evidence type="ECO:0000256" key="2">
    <source>
        <dbReference type="ARBA" id="ARBA00022448"/>
    </source>
</evidence>
<dbReference type="GO" id="GO:0005886">
    <property type="term" value="C:plasma membrane"/>
    <property type="evidence" value="ECO:0007669"/>
    <property type="project" value="UniProtKB-SubCell"/>
</dbReference>
<gene>
    <name evidence="8" type="primary">cbiM</name>
    <name evidence="8" type="ORF">IQ249_14375</name>
</gene>
<feature type="transmembrane region" description="Helical" evidence="7">
    <location>
        <begin position="6"/>
        <end position="28"/>
    </location>
</feature>
<dbReference type="Proteomes" id="UP000654482">
    <property type="component" value="Unassembled WGS sequence"/>
</dbReference>
<dbReference type="Gene3D" id="1.10.1760.20">
    <property type="match status" value="1"/>
</dbReference>
<name>A0A8J7DXE4_9CYAN</name>
<protein>
    <submittedName>
        <fullName evidence="8">Cobalt transporter CbiM</fullName>
    </submittedName>
</protein>
<keyword evidence="4 7" id="KW-0812">Transmembrane</keyword>
<keyword evidence="3" id="KW-1003">Cell membrane</keyword>
<evidence type="ECO:0000256" key="4">
    <source>
        <dbReference type="ARBA" id="ARBA00022692"/>
    </source>
</evidence>
<accession>A0A8J7DXE4</accession>
<dbReference type="NCBIfam" id="NF004906">
    <property type="entry name" value="PRK06265.2-1"/>
    <property type="match status" value="1"/>
</dbReference>